<dbReference type="Proteomes" id="UP000551758">
    <property type="component" value="Unassembled WGS sequence"/>
</dbReference>
<dbReference type="EMBL" id="JACDTQ010000987">
    <property type="protein sequence ID" value="KAF5924395.1"/>
    <property type="molecule type" value="Genomic_DNA"/>
</dbReference>
<sequence>MERTAAVYLEEGNLENGFVLYNQLITLFQCAVPEKQDIMEKLKEIAFLRTASEIDGGRKDADCSDALAAARIGAVSVFQRLTQEARISLRSAVKPGTPSAIDGTTLSYCSTQQNNSLLNVLADQPSKSDAINYDSHSPPEALKPAATPSAVQNLVIEGLHKKNLIVRGIETCEILCGKLMPNEFTISHVIAPQQSAEPDYCDVENGWSSHCSYQLTRPEAVDIRKDTGTFRLTSAGKLEVSSCKKKGFHPHAKDPRLFSICKHVSVKDRKTIVLD</sequence>
<dbReference type="PANTHER" id="PTHR12947:SF7">
    <property type="entry name" value="AMSH-LIKE PROTEASE"/>
    <property type="match status" value="1"/>
</dbReference>
<dbReference type="Gene3D" id="3.40.140.10">
    <property type="entry name" value="Cytidine Deaminase, domain 2"/>
    <property type="match status" value="2"/>
</dbReference>
<evidence type="ECO:0000313" key="2">
    <source>
        <dbReference type="Proteomes" id="UP000551758"/>
    </source>
</evidence>
<name>A0A7J7F8N9_DICBM</name>
<proteinExistence type="predicted"/>
<organism evidence="1 2">
    <name type="scientific">Diceros bicornis minor</name>
    <name type="common">South-central black rhinoceros</name>
    <dbReference type="NCBI Taxonomy" id="77932"/>
    <lineage>
        <taxon>Eukaryota</taxon>
        <taxon>Metazoa</taxon>
        <taxon>Chordata</taxon>
        <taxon>Craniata</taxon>
        <taxon>Vertebrata</taxon>
        <taxon>Euteleostomi</taxon>
        <taxon>Mammalia</taxon>
        <taxon>Eutheria</taxon>
        <taxon>Laurasiatheria</taxon>
        <taxon>Perissodactyla</taxon>
        <taxon>Rhinocerotidae</taxon>
        <taxon>Diceros</taxon>
    </lineage>
</organism>
<reference evidence="1 2" key="1">
    <citation type="journal article" date="2020" name="Mol. Biol. Evol.">
        <title>Interspecific Gene Flow and the Evolution of Specialization in Black and White Rhinoceros.</title>
        <authorList>
            <person name="Moodley Y."/>
            <person name="Westbury M.V."/>
            <person name="Russo I.M."/>
            <person name="Gopalakrishnan S."/>
            <person name="Rakotoarivelo A."/>
            <person name="Olsen R.A."/>
            <person name="Prost S."/>
            <person name="Tunstall T."/>
            <person name="Ryder O.A."/>
            <person name="Dalen L."/>
            <person name="Bruford M.W."/>
        </authorList>
    </citation>
    <scope>NUCLEOTIDE SEQUENCE [LARGE SCALE GENOMIC DNA]</scope>
    <source>
        <strain evidence="1">SBR-YM</strain>
        <tissue evidence="1">Skin</tissue>
    </source>
</reference>
<accession>A0A7J7F8N9</accession>
<dbReference type="GO" id="GO:0061578">
    <property type="term" value="F:K63-linked deubiquitinase activity"/>
    <property type="evidence" value="ECO:0007669"/>
    <property type="project" value="TreeGrafter"/>
</dbReference>
<dbReference type="AlphaFoldDB" id="A0A7J7F8N9"/>
<dbReference type="GO" id="GO:0070536">
    <property type="term" value="P:protein K63-linked deubiquitination"/>
    <property type="evidence" value="ECO:0007669"/>
    <property type="project" value="TreeGrafter"/>
</dbReference>
<comment type="caution">
    <text evidence="1">The sequence shown here is derived from an EMBL/GenBank/DDBJ whole genome shotgun (WGS) entry which is preliminary data.</text>
</comment>
<evidence type="ECO:0000313" key="1">
    <source>
        <dbReference type="EMBL" id="KAF5924395.1"/>
    </source>
</evidence>
<dbReference type="PANTHER" id="PTHR12947">
    <property type="entry name" value="AMSH-LIKE PROTEASE"/>
    <property type="match status" value="1"/>
</dbReference>
<protein>
    <submittedName>
        <fullName evidence="1">Uncharacterized protein</fullName>
    </submittedName>
</protein>
<dbReference type="GO" id="GO:0016020">
    <property type="term" value="C:membrane"/>
    <property type="evidence" value="ECO:0007669"/>
    <property type="project" value="TreeGrafter"/>
</dbReference>
<gene>
    <name evidence="1" type="ORF">HPG69_018796</name>
</gene>
<keyword evidence="2" id="KW-1185">Reference proteome</keyword>
<dbReference type="GO" id="GO:0005768">
    <property type="term" value="C:endosome"/>
    <property type="evidence" value="ECO:0007669"/>
    <property type="project" value="TreeGrafter"/>
</dbReference>